<dbReference type="SUPFAM" id="SSF56317">
    <property type="entry name" value="Carbon-nitrogen hydrolase"/>
    <property type="match status" value="1"/>
</dbReference>
<keyword evidence="3" id="KW-1185">Reference proteome</keyword>
<reference evidence="3" key="1">
    <citation type="journal article" date="2017" name="Genome Biol.">
        <title>Comparative genomics reveals high biological diversity and specific adaptations in the industrially and medically important fungal genus Aspergillus.</title>
        <authorList>
            <person name="de Vries R.P."/>
            <person name="Riley R."/>
            <person name="Wiebenga A."/>
            <person name="Aguilar-Osorio G."/>
            <person name="Amillis S."/>
            <person name="Uchima C.A."/>
            <person name="Anderluh G."/>
            <person name="Asadollahi M."/>
            <person name="Askin M."/>
            <person name="Barry K."/>
            <person name="Battaglia E."/>
            <person name="Bayram O."/>
            <person name="Benocci T."/>
            <person name="Braus-Stromeyer S.A."/>
            <person name="Caldana C."/>
            <person name="Canovas D."/>
            <person name="Cerqueira G.C."/>
            <person name="Chen F."/>
            <person name="Chen W."/>
            <person name="Choi C."/>
            <person name="Clum A."/>
            <person name="Dos Santos R.A."/>
            <person name="Damasio A.R."/>
            <person name="Diallinas G."/>
            <person name="Emri T."/>
            <person name="Fekete E."/>
            <person name="Flipphi M."/>
            <person name="Freyberg S."/>
            <person name="Gallo A."/>
            <person name="Gournas C."/>
            <person name="Habgood R."/>
            <person name="Hainaut M."/>
            <person name="Harispe M.L."/>
            <person name="Henrissat B."/>
            <person name="Hilden K.S."/>
            <person name="Hope R."/>
            <person name="Hossain A."/>
            <person name="Karabika E."/>
            <person name="Karaffa L."/>
            <person name="Karanyi Z."/>
            <person name="Krasevec N."/>
            <person name="Kuo A."/>
            <person name="Kusch H."/>
            <person name="LaButti K."/>
            <person name="Lagendijk E.L."/>
            <person name="Lapidus A."/>
            <person name="Levasseur A."/>
            <person name="Lindquist E."/>
            <person name="Lipzen A."/>
            <person name="Logrieco A.F."/>
            <person name="MacCabe A."/>
            <person name="Maekelae M.R."/>
            <person name="Malavazi I."/>
            <person name="Melin P."/>
            <person name="Meyer V."/>
            <person name="Mielnichuk N."/>
            <person name="Miskei M."/>
            <person name="Molnar A.P."/>
            <person name="Mule G."/>
            <person name="Ngan C.Y."/>
            <person name="Orejas M."/>
            <person name="Orosz E."/>
            <person name="Ouedraogo J.P."/>
            <person name="Overkamp K.M."/>
            <person name="Park H.-S."/>
            <person name="Perrone G."/>
            <person name="Piumi F."/>
            <person name="Punt P.J."/>
            <person name="Ram A.F."/>
            <person name="Ramon A."/>
            <person name="Rauscher S."/>
            <person name="Record E."/>
            <person name="Riano-Pachon D.M."/>
            <person name="Robert V."/>
            <person name="Roehrig J."/>
            <person name="Ruller R."/>
            <person name="Salamov A."/>
            <person name="Salih N.S."/>
            <person name="Samson R.A."/>
            <person name="Sandor E."/>
            <person name="Sanguinetti M."/>
            <person name="Schuetze T."/>
            <person name="Sepcic K."/>
            <person name="Shelest E."/>
            <person name="Sherlock G."/>
            <person name="Sophianopoulou V."/>
            <person name="Squina F.M."/>
            <person name="Sun H."/>
            <person name="Susca A."/>
            <person name="Todd R.B."/>
            <person name="Tsang A."/>
            <person name="Unkles S.E."/>
            <person name="van de Wiele N."/>
            <person name="van Rossen-Uffink D."/>
            <person name="Oliveira J.V."/>
            <person name="Vesth T.C."/>
            <person name="Visser J."/>
            <person name="Yu J.-H."/>
            <person name="Zhou M."/>
            <person name="Andersen M.R."/>
            <person name="Archer D.B."/>
            <person name="Baker S.E."/>
            <person name="Benoit I."/>
            <person name="Brakhage A.A."/>
            <person name="Braus G.H."/>
            <person name="Fischer R."/>
            <person name="Frisvad J.C."/>
            <person name="Goldman G.H."/>
            <person name="Houbraken J."/>
            <person name="Oakley B."/>
            <person name="Pocsi I."/>
            <person name="Scazzocchio C."/>
            <person name="Seiboth B."/>
            <person name="vanKuyk P.A."/>
            <person name="Wortman J."/>
            <person name="Dyer P.S."/>
            <person name="Grigoriev I.V."/>
        </authorList>
    </citation>
    <scope>NUCLEOTIDE SEQUENCE [LARGE SCALE GENOMIC DNA]</scope>
    <source>
        <strain evidence="3">DTO 134E9</strain>
    </source>
</reference>
<dbReference type="PANTHER" id="PTHR11750">
    <property type="entry name" value="PROTEIN N-TERMINAL AMIDASE"/>
    <property type="match status" value="1"/>
</dbReference>
<dbReference type="OrthoDB" id="201515at2759"/>
<dbReference type="STRING" id="1073089.A0A1L9S338"/>
<dbReference type="EMBL" id="KV878209">
    <property type="protein sequence ID" value="OJJ41558.1"/>
    <property type="molecule type" value="Genomic_DNA"/>
</dbReference>
<dbReference type="InterPro" id="IPR036526">
    <property type="entry name" value="C-N_Hydrolase_sf"/>
</dbReference>
<dbReference type="VEuPathDB" id="FungiDB:ASPWEDRAFT_35140"/>
<dbReference type="PROSITE" id="PS50263">
    <property type="entry name" value="CN_HYDROLASE"/>
    <property type="match status" value="1"/>
</dbReference>
<protein>
    <recommendedName>
        <fullName evidence="1">CN hydrolase domain-containing protein</fullName>
    </recommendedName>
</protein>
<gene>
    <name evidence="2" type="ORF">ASPWEDRAFT_35140</name>
</gene>
<feature type="domain" description="CN hydrolase" evidence="1">
    <location>
        <begin position="1"/>
        <end position="328"/>
    </location>
</feature>
<accession>A0A1L9S338</accession>
<dbReference type="GO" id="GO:0070773">
    <property type="term" value="F:protein-N-terminal glutamine amidohydrolase activity"/>
    <property type="evidence" value="ECO:0007669"/>
    <property type="project" value="InterPro"/>
</dbReference>
<dbReference type="GO" id="GO:0030163">
    <property type="term" value="P:protein catabolic process"/>
    <property type="evidence" value="ECO:0007669"/>
    <property type="project" value="TreeGrafter"/>
</dbReference>
<dbReference type="InterPro" id="IPR003010">
    <property type="entry name" value="C-N_Hydrolase"/>
</dbReference>
<evidence type="ECO:0000313" key="3">
    <source>
        <dbReference type="Proteomes" id="UP000184383"/>
    </source>
</evidence>
<dbReference type="Gene3D" id="3.60.110.10">
    <property type="entry name" value="Carbon-nitrogen hydrolase"/>
    <property type="match status" value="1"/>
</dbReference>
<dbReference type="GO" id="GO:0008418">
    <property type="term" value="F:protein-N-terminal asparagine amidohydrolase activity"/>
    <property type="evidence" value="ECO:0007669"/>
    <property type="project" value="InterPro"/>
</dbReference>
<dbReference type="AlphaFoldDB" id="A0A1L9S338"/>
<evidence type="ECO:0000313" key="2">
    <source>
        <dbReference type="EMBL" id="OJJ41558.1"/>
    </source>
</evidence>
<proteinExistence type="predicted"/>
<dbReference type="Proteomes" id="UP000184383">
    <property type="component" value="Unassembled WGS sequence"/>
</dbReference>
<name>A0A1L9S338_ASPWE</name>
<dbReference type="RefSeq" id="XP_040695234.1">
    <property type="nucleotide sequence ID" value="XM_040834159.1"/>
</dbReference>
<dbReference type="InterPro" id="IPR039703">
    <property type="entry name" value="Nta1"/>
</dbReference>
<evidence type="ECO:0000259" key="1">
    <source>
        <dbReference type="PROSITE" id="PS50263"/>
    </source>
</evidence>
<dbReference type="Pfam" id="PF00795">
    <property type="entry name" value="CN_hydrolase"/>
    <property type="match status" value="1"/>
</dbReference>
<dbReference type="GeneID" id="63750007"/>
<dbReference type="PANTHER" id="PTHR11750:SF26">
    <property type="entry name" value="PROTEIN N-TERMINAL AMIDASE"/>
    <property type="match status" value="1"/>
</dbReference>
<sequence length="354" mass="39595">MRIATLQFAPRLGKVERNIERANELLKSGRVIERESDDGGSAKVRTGVEGLGVEVLVLSEMALTGYNFPSLEAIRPYLEPAGEGVSAKWARETAQRLKCKVCVGYPEIEKTQSEKEEEEEKCYNSLLMVDEQGEVIVNYRKSFLYYTDETWAAEGNVERGYHELSMKDDKKVATSFGICMDINPYKFEAPFTAWEFANRILDSKSQLVIVSMAWLTTMDREELDDLAGKPDMDTFNYWIQRLVPLIRQRMKHGGDGDGPGSEKKIVIVFANRSGEEEGADGKPPVRYAGTSTIIAVTQRPLGSVNKDVVDEDEDVPFDVKILCWDLKGATEEGICFADTTADPEMVFRLAKASG</sequence>
<organism evidence="2 3">
    <name type="scientific">Aspergillus wentii DTO 134E9</name>
    <dbReference type="NCBI Taxonomy" id="1073089"/>
    <lineage>
        <taxon>Eukaryota</taxon>
        <taxon>Fungi</taxon>
        <taxon>Dikarya</taxon>
        <taxon>Ascomycota</taxon>
        <taxon>Pezizomycotina</taxon>
        <taxon>Eurotiomycetes</taxon>
        <taxon>Eurotiomycetidae</taxon>
        <taxon>Eurotiales</taxon>
        <taxon>Aspergillaceae</taxon>
        <taxon>Aspergillus</taxon>
        <taxon>Aspergillus subgen. Cremei</taxon>
    </lineage>
</organism>